<evidence type="ECO:0000313" key="2">
    <source>
        <dbReference type="Proteomes" id="UP000279422"/>
    </source>
</evidence>
<proteinExistence type="predicted"/>
<sequence length="91" mass="10345">MRKGNHKGRILWAKRNLTLPFPRDVLARFGKRIPAVFNGSVSENNYESFVTGNDGGYFCPNGKVVVLDYDKFAEIASADKPNNFSDSFWKR</sequence>
<dbReference type="EMBL" id="QMPZ01000044">
    <property type="protein sequence ID" value="RLE09462.1"/>
    <property type="molecule type" value="Genomic_DNA"/>
</dbReference>
<evidence type="ECO:0000313" key="1">
    <source>
        <dbReference type="EMBL" id="RLE09462.1"/>
    </source>
</evidence>
<comment type="caution">
    <text evidence="1">The sequence shown here is derived from an EMBL/GenBank/DDBJ whole genome shotgun (WGS) entry which is preliminary data.</text>
</comment>
<organism evidence="1 2">
    <name type="scientific">Aerophobetes bacterium</name>
    <dbReference type="NCBI Taxonomy" id="2030807"/>
    <lineage>
        <taxon>Bacteria</taxon>
        <taxon>Candidatus Aerophobota</taxon>
    </lineage>
</organism>
<accession>A0A497E3Y2</accession>
<dbReference type="Proteomes" id="UP000279422">
    <property type="component" value="Unassembled WGS sequence"/>
</dbReference>
<name>A0A497E3Y2_UNCAE</name>
<gene>
    <name evidence="1" type="ORF">DRJ00_04100</name>
</gene>
<protein>
    <submittedName>
        <fullName evidence="1">Uncharacterized protein</fullName>
    </submittedName>
</protein>
<dbReference type="AlphaFoldDB" id="A0A497E3Y2"/>
<reference evidence="1 2" key="1">
    <citation type="submission" date="2018-06" db="EMBL/GenBank/DDBJ databases">
        <title>Extensive metabolic versatility and redundancy in microbially diverse, dynamic hydrothermal sediments.</title>
        <authorList>
            <person name="Dombrowski N."/>
            <person name="Teske A."/>
            <person name="Baker B.J."/>
        </authorList>
    </citation>
    <scope>NUCLEOTIDE SEQUENCE [LARGE SCALE GENOMIC DNA]</scope>
    <source>
        <strain evidence="1">B47_G16</strain>
    </source>
</reference>